<evidence type="ECO:0000313" key="4">
    <source>
        <dbReference type="Proteomes" id="UP001211907"/>
    </source>
</evidence>
<dbReference type="Gene3D" id="1.10.418.10">
    <property type="entry name" value="Calponin-like domain"/>
    <property type="match status" value="1"/>
</dbReference>
<feature type="compositionally biased region" description="Acidic residues" evidence="1">
    <location>
        <begin position="486"/>
        <end position="497"/>
    </location>
</feature>
<dbReference type="SUPFAM" id="SSF47576">
    <property type="entry name" value="Calponin-homology domain, CH-domain"/>
    <property type="match status" value="1"/>
</dbReference>
<dbReference type="GO" id="GO:0015629">
    <property type="term" value="C:actin cytoskeleton"/>
    <property type="evidence" value="ECO:0007669"/>
    <property type="project" value="TreeGrafter"/>
</dbReference>
<comment type="caution">
    <text evidence="3">The sequence shown here is derived from an EMBL/GenBank/DDBJ whole genome shotgun (WGS) entry which is preliminary data.</text>
</comment>
<dbReference type="InterPro" id="IPR036872">
    <property type="entry name" value="CH_dom_sf"/>
</dbReference>
<dbReference type="InterPro" id="IPR050606">
    <property type="entry name" value="Calponin-like"/>
</dbReference>
<dbReference type="InterPro" id="IPR003096">
    <property type="entry name" value="SM22_calponin"/>
</dbReference>
<dbReference type="PANTHER" id="PTHR47385">
    <property type="entry name" value="CALPONIN"/>
    <property type="match status" value="1"/>
</dbReference>
<dbReference type="PROSITE" id="PS50021">
    <property type="entry name" value="CH"/>
    <property type="match status" value="1"/>
</dbReference>
<dbReference type="EMBL" id="JADGJH010001958">
    <property type="protein sequence ID" value="KAJ3106367.1"/>
    <property type="molecule type" value="Genomic_DNA"/>
</dbReference>
<protein>
    <recommendedName>
        <fullName evidence="2">Calponin-homology (CH) domain-containing protein</fullName>
    </recommendedName>
</protein>
<dbReference type="InterPro" id="IPR001715">
    <property type="entry name" value="CH_dom"/>
</dbReference>
<feature type="compositionally biased region" description="Polar residues" evidence="1">
    <location>
        <begin position="214"/>
        <end position="272"/>
    </location>
</feature>
<organism evidence="3 4">
    <name type="scientific">Physocladia obscura</name>
    <dbReference type="NCBI Taxonomy" id="109957"/>
    <lineage>
        <taxon>Eukaryota</taxon>
        <taxon>Fungi</taxon>
        <taxon>Fungi incertae sedis</taxon>
        <taxon>Chytridiomycota</taxon>
        <taxon>Chytridiomycota incertae sedis</taxon>
        <taxon>Chytridiomycetes</taxon>
        <taxon>Chytridiales</taxon>
        <taxon>Chytriomycetaceae</taxon>
        <taxon>Physocladia</taxon>
    </lineage>
</organism>
<proteinExistence type="predicted"/>
<gene>
    <name evidence="3" type="ORF">HK100_003740</name>
</gene>
<dbReference type="PRINTS" id="PR00888">
    <property type="entry name" value="SM22CALPONIN"/>
</dbReference>
<feature type="region of interest" description="Disordered" evidence="1">
    <location>
        <begin position="214"/>
        <end position="388"/>
    </location>
</feature>
<feature type="compositionally biased region" description="Polar residues" evidence="1">
    <location>
        <begin position="323"/>
        <end position="335"/>
    </location>
</feature>
<keyword evidence="4" id="KW-1185">Reference proteome</keyword>
<feature type="domain" description="Calponin-homology (CH)" evidence="2">
    <location>
        <begin position="36"/>
        <end position="142"/>
    </location>
</feature>
<dbReference type="Proteomes" id="UP001211907">
    <property type="component" value="Unassembled WGS sequence"/>
</dbReference>
<dbReference type="GO" id="GO:0051015">
    <property type="term" value="F:actin filament binding"/>
    <property type="evidence" value="ECO:0007669"/>
    <property type="project" value="TreeGrafter"/>
</dbReference>
<evidence type="ECO:0000313" key="3">
    <source>
        <dbReference type="EMBL" id="KAJ3106367.1"/>
    </source>
</evidence>
<feature type="compositionally biased region" description="Basic and acidic residues" evidence="1">
    <location>
        <begin position="345"/>
        <end position="359"/>
    </location>
</feature>
<reference evidence="3" key="1">
    <citation type="submission" date="2020-05" db="EMBL/GenBank/DDBJ databases">
        <title>Phylogenomic resolution of chytrid fungi.</title>
        <authorList>
            <person name="Stajich J.E."/>
            <person name="Amses K."/>
            <person name="Simmons R."/>
            <person name="Seto K."/>
            <person name="Myers J."/>
            <person name="Bonds A."/>
            <person name="Quandt C.A."/>
            <person name="Barry K."/>
            <person name="Liu P."/>
            <person name="Grigoriev I."/>
            <person name="Longcore J.E."/>
            <person name="James T.Y."/>
        </authorList>
    </citation>
    <scope>NUCLEOTIDE SEQUENCE</scope>
    <source>
        <strain evidence="3">JEL0513</strain>
    </source>
</reference>
<dbReference type="GO" id="GO:0007015">
    <property type="term" value="P:actin filament organization"/>
    <property type="evidence" value="ECO:0007669"/>
    <property type="project" value="TreeGrafter"/>
</dbReference>
<dbReference type="PANTHER" id="PTHR47385:SF14">
    <property type="entry name" value="TRANSGELIN"/>
    <property type="match status" value="1"/>
</dbReference>
<sequence>MNQNRQYVSAPEDDEGTALYGLDKELAEKAALKYDPRRETEARQYIEQITGYAFPSDNFQESLKDGFLLCEMINRINAPNDQIKIQTSKMPFKQMENIGAFLDRVEKLGVPAHERFMTVDLFEAKNMSQVVNCIFSLSRHASAKGFDGPILGPKLAEKNERQFTDEQLREAKFMPSKLMALSTAGTGFSGGNSGGRREIGGKYVELQASSDALNSSAAPAIENSSSAASTRPSRNPTPARNTAATGYTPIKQTSGSTDYSSSTAGIPQNLRTAETLPLPQVQTFVPPPRNPRSNEIPIDAPFKSSRSENVAPPLHQQPDIHSFQPSSVSLSTPLSDFSPARPARGSREPRGDAHEREKSPGGNNSATRPVFSPTPEIAKETPAPIPKASGLSITQFKTYAEYKAAKAALEASAGGSHNGAGVSSNTGGARNPRNMSAGRSPKLEAQELSAPAISSPSTVPGISRPPRRESAGKTPIVRQYVQRNEESDDEVAVFEEE</sequence>
<name>A0AAD5X974_9FUNG</name>
<evidence type="ECO:0000259" key="2">
    <source>
        <dbReference type="PROSITE" id="PS50021"/>
    </source>
</evidence>
<dbReference type="Pfam" id="PF00307">
    <property type="entry name" value="CH"/>
    <property type="match status" value="1"/>
</dbReference>
<dbReference type="AlphaFoldDB" id="A0AAD5X974"/>
<dbReference type="SMART" id="SM00033">
    <property type="entry name" value="CH"/>
    <property type="match status" value="1"/>
</dbReference>
<evidence type="ECO:0000256" key="1">
    <source>
        <dbReference type="SAM" id="MobiDB-lite"/>
    </source>
</evidence>
<feature type="region of interest" description="Disordered" evidence="1">
    <location>
        <begin position="413"/>
        <end position="497"/>
    </location>
</feature>
<accession>A0AAD5X974</accession>